<dbReference type="SUPFAM" id="SSF50475">
    <property type="entry name" value="FMN-binding split barrel"/>
    <property type="match status" value="1"/>
</dbReference>
<evidence type="ECO:0000259" key="2">
    <source>
        <dbReference type="Pfam" id="PF16242"/>
    </source>
</evidence>
<keyword evidence="4" id="KW-1185">Reference proteome</keyword>
<evidence type="ECO:0000313" key="3">
    <source>
        <dbReference type="EMBL" id="CDM34800.1"/>
    </source>
</evidence>
<dbReference type="InterPro" id="IPR012349">
    <property type="entry name" value="Split_barrel_FMN-bd"/>
</dbReference>
<dbReference type="STRING" id="1365484.W6QEB1"/>
<reference evidence="3" key="1">
    <citation type="journal article" date="2014" name="Nat. Commun.">
        <title>Multiple recent horizontal transfers of a large genomic region in cheese making fungi.</title>
        <authorList>
            <person name="Cheeseman K."/>
            <person name="Ropars J."/>
            <person name="Renault P."/>
            <person name="Dupont J."/>
            <person name="Gouzy J."/>
            <person name="Branca A."/>
            <person name="Abraham A.L."/>
            <person name="Ceppi M."/>
            <person name="Conseiller E."/>
            <person name="Debuchy R."/>
            <person name="Malagnac F."/>
            <person name="Goarin A."/>
            <person name="Silar P."/>
            <person name="Lacoste S."/>
            <person name="Sallet E."/>
            <person name="Bensimon A."/>
            <person name="Giraud T."/>
            <person name="Brygoo Y."/>
        </authorList>
    </citation>
    <scope>NUCLEOTIDE SEQUENCE [LARGE SCALE GENOMIC DNA]</scope>
    <source>
        <strain evidence="3">FM164</strain>
    </source>
</reference>
<protein>
    <submittedName>
        <fullName evidence="3">Protein bli-3</fullName>
    </submittedName>
</protein>
<dbReference type="PANTHER" id="PTHR34818:SF1">
    <property type="entry name" value="PROTEIN BLI-3"/>
    <property type="match status" value="1"/>
</dbReference>
<dbReference type="InterPro" id="IPR052917">
    <property type="entry name" value="Stress-Dev_Protein"/>
</dbReference>
<feature type="domain" description="General stress protein FMN-binding split barrel" evidence="2">
    <location>
        <begin position="33"/>
        <end position="190"/>
    </location>
</feature>
<sequence length="212" mass="22943">MSTTGATINTTTGNHPVDPYKTQSLEDPPLPQKIEELVKFISDVKFGMLTTKQSEGDYLASRCMALAATEHGGVDLIFHTNLFSGKTMDLTVHPKETNMSFLDPISGAWASISGTASVIGDPEIVKKHYSPGLRAWIGDMGDGVHDGGPSDPRIGVIKLEAKLVTHVVPHRGLLGRAYENIKGAVEGTVPNVNGIREMSLEELAEWRVTHQE</sequence>
<dbReference type="Proteomes" id="UP000030686">
    <property type="component" value="Unassembled WGS sequence"/>
</dbReference>
<evidence type="ECO:0000313" key="4">
    <source>
        <dbReference type="Proteomes" id="UP000030686"/>
    </source>
</evidence>
<dbReference type="EMBL" id="HG792017">
    <property type="protein sequence ID" value="CDM34800.1"/>
    <property type="molecule type" value="Genomic_DNA"/>
</dbReference>
<dbReference type="OrthoDB" id="434253at2759"/>
<dbReference type="Pfam" id="PF16242">
    <property type="entry name" value="Pyrid_ox_like"/>
    <property type="match status" value="1"/>
</dbReference>
<accession>W6QEB1</accession>
<organism evidence="3 4">
    <name type="scientific">Penicillium roqueforti (strain FM164)</name>
    <dbReference type="NCBI Taxonomy" id="1365484"/>
    <lineage>
        <taxon>Eukaryota</taxon>
        <taxon>Fungi</taxon>
        <taxon>Dikarya</taxon>
        <taxon>Ascomycota</taxon>
        <taxon>Pezizomycotina</taxon>
        <taxon>Eurotiomycetes</taxon>
        <taxon>Eurotiomycetidae</taxon>
        <taxon>Eurotiales</taxon>
        <taxon>Aspergillaceae</taxon>
        <taxon>Penicillium</taxon>
    </lineage>
</organism>
<feature type="region of interest" description="Disordered" evidence="1">
    <location>
        <begin position="1"/>
        <end position="28"/>
    </location>
</feature>
<gene>
    <name evidence="3" type="primary">bli-3</name>
    <name evidence="3" type="ORF">PROQFM164_S03g001527</name>
</gene>
<feature type="compositionally biased region" description="Low complexity" evidence="1">
    <location>
        <begin position="1"/>
        <end position="14"/>
    </location>
</feature>
<name>W6QEB1_PENRF</name>
<dbReference type="AlphaFoldDB" id="W6QEB1"/>
<dbReference type="PANTHER" id="PTHR34818">
    <property type="entry name" value="PROTEIN BLI-3"/>
    <property type="match status" value="1"/>
</dbReference>
<dbReference type="Gene3D" id="2.30.110.10">
    <property type="entry name" value="Electron Transport, Fmn-binding Protein, Chain A"/>
    <property type="match status" value="1"/>
</dbReference>
<evidence type="ECO:0000256" key="1">
    <source>
        <dbReference type="SAM" id="MobiDB-lite"/>
    </source>
</evidence>
<dbReference type="OMA" id="AKAWWDS"/>
<dbReference type="InterPro" id="IPR038725">
    <property type="entry name" value="YdaG_split_barrel_FMN-bd"/>
</dbReference>
<proteinExistence type="predicted"/>